<evidence type="ECO:0000256" key="3">
    <source>
        <dbReference type="ARBA" id="ARBA00023315"/>
    </source>
</evidence>
<sequence>MNLTGRFITFIIKRILKILCKVEGAKLESVPRQGPLLLVFNHINFLDIPLIYTLLLPRNICGIAKKETWNNWFLRILAKVWGAIPIDRETPSISTFREAGKALKEKKILCIAPEGTRSGTGVLAKGYQGVVFLALQNRAPILIVA</sequence>
<dbReference type="PANTHER" id="PTHR10434">
    <property type="entry name" value="1-ACYL-SN-GLYCEROL-3-PHOSPHATE ACYLTRANSFERASE"/>
    <property type="match status" value="1"/>
</dbReference>
<evidence type="ECO:0000259" key="4">
    <source>
        <dbReference type="SMART" id="SM00563"/>
    </source>
</evidence>
<dbReference type="AlphaFoldDB" id="A0A2M8CFR9"/>
<evidence type="ECO:0000313" key="6">
    <source>
        <dbReference type="Proteomes" id="UP000228560"/>
    </source>
</evidence>
<feature type="non-terminal residue" evidence="5">
    <location>
        <position position="145"/>
    </location>
</feature>
<protein>
    <submittedName>
        <fullName evidence="5">1-acyl-sn-glycerol-3-phosphate acyltransferase</fullName>
    </submittedName>
</protein>
<dbReference type="GO" id="GO:0006654">
    <property type="term" value="P:phosphatidic acid biosynthetic process"/>
    <property type="evidence" value="ECO:0007669"/>
    <property type="project" value="TreeGrafter"/>
</dbReference>
<evidence type="ECO:0000313" key="5">
    <source>
        <dbReference type="EMBL" id="PJB57888.1"/>
    </source>
</evidence>
<reference evidence="5 6" key="1">
    <citation type="submission" date="2017-09" db="EMBL/GenBank/DDBJ databases">
        <title>Depth-based differentiation of microbial function through sediment-hosted aquifers and enrichment of novel symbionts in the deep terrestrial subsurface.</title>
        <authorList>
            <person name="Probst A.J."/>
            <person name="Ladd B."/>
            <person name="Jarett J.K."/>
            <person name="Geller-Mcgrath D.E."/>
            <person name="Sieber C.M."/>
            <person name="Emerson J.B."/>
            <person name="Anantharaman K."/>
            <person name="Thomas B.C."/>
            <person name="Malmstrom R."/>
            <person name="Stieglmeier M."/>
            <person name="Klingl A."/>
            <person name="Woyke T."/>
            <person name="Ryan C.M."/>
            <person name="Banfield J.F."/>
        </authorList>
    </citation>
    <scope>NUCLEOTIDE SEQUENCE [LARGE SCALE GENOMIC DNA]</scope>
    <source>
        <strain evidence="5">CG_4_9_14_3_um_filter_33_16</strain>
    </source>
</reference>
<accession>A0A2M8CFR9</accession>
<dbReference type="GO" id="GO:0003841">
    <property type="term" value="F:1-acylglycerol-3-phosphate O-acyltransferase activity"/>
    <property type="evidence" value="ECO:0007669"/>
    <property type="project" value="TreeGrafter"/>
</dbReference>
<organism evidence="5 6">
    <name type="scientific">Candidatus Infernicultor aquiphilus</name>
    <dbReference type="NCBI Taxonomy" id="1805029"/>
    <lineage>
        <taxon>Bacteria</taxon>
        <taxon>Pseudomonadati</taxon>
        <taxon>Atribacterota</taxon>
        <taxon>Candidatus Phoenicimicrobiia</taxon>
        <taxon>Candidatus Pheonicimicrobiales</taxon>
        <taxon>Candidatus Phoenicimicrobiaceae</taxon>
        <taxon>Candidatus Infernicultor</taxon>
    </lineage>
</organism>
<dbReference type="PANTHER" id="PTHR10434:SF66">
    <property type="entry name" value="PHOSPHOLIPID_GLYCEROL ACYLTRANSFERASE DOMAIN-CONTAINING PROTEIN"/>
    <property type="match status" value="1"/>
</dbReference>
<dbReference type="EMBL" id="PFTV01000024">
    <property type="protein sequence ID" value="PJB57888.1"/>
    <property type="molecule type" value="Genomic_DNA"/>
</dbReference>
<comment type="pathway">
    <text evidence="1">Lipid metabolism.</text>
</comment>
<evidence type="ECO:0000256" key="1">
    <source>
        <dbReference type="ARBA" id="ARBA00005189"/>
    </source>
</evidence>
<name>A0A2M8CFR9_9BACT</name>
<gene>
    <name evidence="5" type="ORF">CO097_00965</name>
</gene>
<comment type="caution">
    <text evidence="5">The sequence shown here is derived from an EMBL/GenBank/DDBJ whole genome shotgun (WGS) entry which is preliminary data.</text>
</comment>
<dbReference type="Proteomes" id="UP000228560">
    <property type="component" value="Unassembled WGS sequence"/>
</dbReference>
<dbReference type="CDD" id="cd07989">
    <property type="entry name" value="LPLAT_AGPAT-like"/>
    <property type="match status" value="1"/>
</dbReference>
<evidence type="ECO:0000256" key="2">
    <source>
        <dbReference type="ARBA" id="ARBA00022679"/>
    </source>
</evidence>
<keyword evidence="2 5" id="KW-0808">Transferase</keyword>
<dbReference type="SUPFAM" id="SSF69593">
    <property type="entry name" value="Glycerol-3-phosphate (1)-acyltransferase"/>
    <property type="match status" value="1"/>
</dbReference>
<dbReference type="SMART" id="SM00563">
    <property type="entry name" value="PlsC"/>
    <property type="match status" value="1"/>
</dbReference>
<dbReference type="Pfam" id="PF01553">
    <property type="entry name" value="Acyltransferase"/>
    <property type="match status" value="1"/>
</dbReference>
<keyword evidence="3 5" id="KW-0012">Acyltransferase</keyword>
<proteinExistence type="predicted"/>
<feature type="domain" description="Phospholipid/glycerol acyltransferase" evidence="4">
    <location>
        <begin position="36"/>
        <end position="145"/>
    </location>
</feature>
<dbReference type="InterPro" id="IPR002123">
    <property type="entry name" value="Plipid/glycerol_acylTrfase"/>
</dbReference>